<organism evidence="2 3">
    <name type="scientific">Stylosanthes scabra</name>
    <dbReference type="NCBI Taxonomy" id="79078"/>
    <lineage>
        <taxon>Eukaryota</taxon>
        <taxon>Viridiplantae</taxon>
        <taxon>Streptophyta</taxon>
        <taxon>Embryophyta</taxon>
        <taxon>Tracheophyta</taxon>
        <taxon>Spermatophyta</taxon>
        <taxon>Magnoliopsida</taxon>
        <taxon>eudicotyledons</taxon>
        <taxon>Gunneridae</taxon>
        <taxon>Pentapetalae</taxon>
        <taxon>rosids</taxon>
        <taxon>fabids</taxon>
        <taxon>Fabales</taxon>
        <taxon>Fabaceae</taxon>
        <taxon>Papilionoideae</taxon>
        <taxon>50 kb inversion clade</taxon>
        <taxon>dalbergioids sensu lato</taxon>
        <taxon>Dalbergieae</taxon>
        <taxon>Pterocarpus clade</taxon>
        <taxon>Stylosanthes</taxon>
    </lineage>
</organism>
<evidence type="ECO:0000256" key="1">
    <source>
        <dbReference type="SAM" id="Phobius"/>
    </source>
</evidence>
<protein>
    <recommendedName>
        <fullName evidence="4">H(+)-exporting diphosphatase</fullName>
    </recommendedName>
</protein>
<gene>
    <name evidence="2" type="ORF">PIB30_110429</name>
</gene>
<keyword evidence="1" id="KW-0472">Membrane</keyword>
<evidence type="ECO:0008006" key="4">
    <source>
        <dbReference type="Google" id="ProtNLM"/>
    </source>
</evidence>
<comment type="caution">
    <text evidence="2">The sequence shown here is derived from an EMBL/GenBank/DDBJ whole genome shotgun (WGS) entry which is preliminary data.</text>
</comment>
<dbReference type="EMBL" id="JASCZI010278104">
    <property type="protein sequence ID" value="MED6227121.1"/>
    <property type="molecule type" value="Genomic_DNA"/>
</dbReference>
<keyword evidence="1" id="KW-1133">Transmembrane helix</keyword>
<accession>A0ABU6ZYT9</accession>
<reference evidence="2 3" key="1">
    <citation type="journal article" date="2023" name="Plants (Basel)">
        <title>Bridging the Gap: Combining Genomics and Transcriptomics Approaches to Understand Stylosanthes scabra, an Orphan Legume from the Brazilian Caatinga.</title>
        <authorList>
            <person name="Ferreira-Neto J.R.C."/>
            <person name="da Silva M.D."/>
            <person name="Binneck E."/>
            <person name="de Melo N.F."/>
            <person name="da Silva R.H."/>
            <person name="de Melo A.L.T.M."/>
            <person name="Pandolfi V."/>
            <person name="Bustamante F.O."/>
            <person name="Brasileiro-Vidal A.C."/>
            <person name="Benko-Iseppon A.M."/>
        </authorList>
    </citation>
    <scope>NUCLEOTIDE SEQUENCE [LARGE SCALE GENOMIC DNA]</scope>
    <source>
        <tissue evidence="2">Leaves</tissue>
    </source>
</reference>
<dbReference type="Proteomes" id="UP001341840">
    <property type="component" value="Unassembled WGS sequence"/>
</dbReference>
<keyword evidence="1" id="KW-0812">Transmembrane</keyword>
<keyword evidence="3" id="KW-1185">Reference proteome</keyword>
<proteinExistence type="predicted"/>
<feature type="non-terminal residue" evidence="2">
    <location>
        <position position="88"/>
    </location>
</feature>
<name>A0ABU6ZYT9_9FABA</name>
<evidence type="ECO:0000313" key="3">
    <source>
        <dbReference type="Proteomes" id="UP001341840"/>
    </source>
</evidence>
<sequence>MVVMSRLLPDHVVQRLATGPGRVGPITDLMSSLAIGQTCIICICSTLVVIACVVTGIVSSLSMIRLFTEKLFLEYGKNLLGGGDSLGT</sequence>
<feature type="transmembrane region" description="Helical" evidence="1">
    <location>
        <begin position="34"/>
        <end position="58"/>
    </location>
</feature>
<evidence type="ECO:0000313" key="2">
    <source>
        <dbReference type="EMBL" id="MED6227121.1"/>
    </source>
</evidence>